<evidence type="ECO:0000313" key="1">
    <source>
        <dbReference type="EMBL" id="KKM60130.1"/>
    </source>
</evidence>
<comment type="caution">
    <text evidence="1">The sequence shown here is derived from an EMBL/GenBank/DDBJ whole genome shotgun (WGS) entry which is preliminary data.</text>
</comment>
<protein>
    <submittedName>
        <fullName evidence="1">Uncharacterized protein</fullName>
    </submittedName>
</protein>
<proteinExistence type="predicted"/>
<feature type="non-terminal residue" evidence="1">
    <location>
        <position position="1"/>
    </location>
</feature>
<dbReference type="AlphaFoldDB" id="A0A0F9L829"/>
<reference evidence="1" key="1">
    <citation type="journal article" date="2015" name="Nature">
        <title>Complex archaea that bridge the gap between prokaryotes and eukaryotes.</title>
        <authorList>
            <person name="Spang A."/>
            <person name="Saw J.H."/>
            <person name="Jorgensen S.L."/>
            <person name="Zaremba-Niedzwiedzka K."/>
            <person name="Martijn J."/>
            <person name="Lind A.E."/>
            <person name="van Eijk R."/>
            <person name="Schleper C."/>
            <person name="Guy L."/>
            <person name="Ettema T.J."/>
        </authorList>
    </citation>
    <scope>NUCLEOTIDE SEQUENCE</scope>
</reference>
<accession>A0A0F9L829</accession>
<gene>
    <name evidence="1" type="ORF">LCGC14_1545060</name>
</gene>
<sequence>STSATAPPPMTIKDIEKAMELLAADPPHPMEALAEEHGFDLLNGDMCFVPLGFCEKMCMLKHPQVFERPYLEAVYFAKPSAFGLDTIRKWRNA</sequence>
<dbReference type="EMBL" id="LAZR01011736">
    <property type="protein sequence ID" value="KKM60130.1"/>
    <property type="molecule type" value="Genomic_DNA"/>
</dbReference>
<name>A0A0F9L829_9ZZZZ</name>
<organism evidence="1">
    <name type="scientific">marine sediment metagenome</name>
    <dbReference type="NCBI Taxonomy" id="412755"/>
    <lineage>
        <taxon>unclassified sequences</taxon>
        <taxon>metagenomes</taxon>
        <taxon>ecological metagenomes</taxon>
    </lineage>
</organism>